<protein>
    <recommendedName>
        <fullName evidence="2">Lipocalin-like domain-containing protein</fullName>
    </recommendedName>
</protein>
<evidence type="ECO:0008006" key="2">
    <source>
        <dbReference type="Google" id="ProtNLM"/>
    </source>
</evidence>
<dbReference type="EMBL" id="OU342829">
    <property type="protein sequence ID" value="CAG7580994.1"/>
    <property type="molecule type" value="Genomic_DNA"/>
</dbReference>
<sequence>MAILRKEDLNDTTWKIISVTYVDDKRDNTDNLEDNYTATFCLDGTYCEGKGSFSDKLLNDGIWSIDEETNIVCIQHRKSNFFKRSFTILSYDGDKEEMTATVNHPRFVCSLYATYDTIIWKKVP</sequence>
<accession>A0A8D9CEJ1</accession>
<reference evidence="1" key="1">
    <citation type="submission" date="2021-06" db="EMBL/GenBank/DDBJ databases">
        <authorList>
            <person name="Gannon L."/>
            <person name="Redgwell R T."/>
            <person name="Michniewski S."/>
            <person name="Harrison D C."/>
            <person name="Millard A."/>
        </authorList>
    </citation>
    <scope>NUCLEOTIDE SEQUENCE</scope>
</reference>
<evidence type="ECO:0000313" key="1">
    <source>
        <dbReference type="EMBL" id="CAG7580994.1"/>
    </source>
</evidence>
<gene>
    <name evidence="1" type="ORF">SLAVMIC_00626</name>
</gene>
<organism evidence="1">
    <name type="scientific">uncultured marine phage</name>
    <dbReference type="NCBI Taxonomy" id="707152"/>
    <lineage>
        <taxon>Viruses</taxon>
        <taxon>environmental samples</taxon>
    </lineage>
</organism>
<name>A0A8D9CEJ1_9VIRU</name>
<proteinExistence type="predicted"/>